<proteinExistence type="predicted"/>
<dbReference type="RefSeq" id="WP_131976294.1">
    <property type="nucleotide sequence ID" value="NZ_SLYB01000009.1"/>
</dbReference>
<dbReference type="EMBL" id="SLYB01000009">
    <property type="protein sequence ID" value="TCP95333.1"/>
    <property type="molecule type" value="Genomic_DNA"/>
</dbReference>
<accession>A0A4V2T1Y8</accession>
<name>A0A4V2T1Y8_9PAST</name>
<gene>
    <name evidence="1" type="ORF">EDC44_10925</name>
</gene>
<evidence type="ECO:0000313" key="2">
    <source>
        <dbReference type="Proteomes" id="UP000295763"/>
    </source>
</evidence>
<protein>
    <submittedName>
        <fullName evidence="1">Uncharacterized protein</fullName>
    </submittedName>
</protein>
<dbReference type="Proteomes" id="UP000295763">
    <property type="component" value="Unassembled WGS sequence"/>
</dbReference>
<keyword evidence="2" id="KW-1185">Reference proteome</keyword>
<comment type="caution">
    <text evidence="1">The sequence shown here is derived from an EMBL/GenBank/DDBJ whole genome shotgun (WGS) entry which is preliminary data.</text>
</comment>
<organism evidence="1 2">
    <name type="scientific">Cricetibacter osteomyelitidis</name>
    <dbReference type="NCBI Taxonomy" id="1521931"/>
    <lineage>
        <taxon>Bacteria</taxon>
        <taxon>Pseudomonadati</taxon>
        <taxon>Pseudomonadota</taxon>
        <taxon>Gammaproteobacteria</taxon>
        <taxon>Pasteurellales</taxon>
        <taxon>Pasteurellaceae</taxon>
        <taxon>Cricetibacter</taxon>
    </lineage>
</organism>
<reference evidence="1 2" key="1">
    <citation type="submission" date="2019-03" db="EMBL/GenBank/DDBJ databases">
        <title>Genomic Encyclopedia of Type Strains, Phase IV (KMG-IV): sequencing the most valuable type-strain genomes for metagenomic binning, comparative biology and taxonomic classification.</title>
        <authorList>
            <person name="Goeker M."/>
        </authorList>
    </citation>
    <scope>NUCLEOTIDE SEQUENCE [LARGE SCALE GENOMIC DNA]</scope>
    <source>
        <strain evidence="1 2">DSM 28404</strain>
    </source>
</reference>
<sequence>MSNIELDYSHSLANMERTPATAYLLAVLGEISELTTFNQVRIFNGRNAINDLERLNNFELVRVRKPKANGKTHYTAYRVANKKQCETLIKLYQLKAKQKGYPLMTKSQISIALSRFNDKYDPLKVADGEYIVRKPPRPSTIQA</sequence>
<evidence type="ECO:0000313" key="1">
    <source>
        <dbReference type="EMBL" id="TCP95333.1"/>
    </source>
</evidence>
<dbReference type="AlphaFoldDB" id="A0A4V2T1Y8"/>